<dbReference type="PROSITE" id="PS00138">
    <property type="entry name" value="SUBTILASE_SER"/>
    <property type="match status" value="1"/>
</dbReference>
<dbReference type="InterPro" id="IPR023828">
    <property type="entry name" value="Peptidase_S8_Ser-AS"/>
</dbReference>
<dbReference type="NCBIfam" id="TIGR04183">
    <property type="entry name" value="Por_Secre_tail"/>
    <property type="match status" value="1"/>
</dbReference>
<dbReference type="CDD" id="cd00063">
    <property type="entry name" value="FN3"/>
    <property type="match status" value="1"/>
</dbReference>
<dbReference type="AlphaFoldDB" id="A0A6S6U742"/>
<dbReference type="Pfam" id="PF18962">
    <property type="entry name" value="Por_Secre_tail"/>
    <property type="match status" value="1"/>
</dbReference>
<protein>
    <recommendedName>
        <fullName evidence="5">Fibronectin type-III domain-containing protein</fullName>
    </recommendedName>
</protein>
<dbReference type="Gene3D" id="2.60.40.10">
    <property type="entry name" value="Immunoglobulins"/>
    <property type="match status" value="1"/>
</dbReference>
<proteinExistence type="inferred from homology"/>
<evidence type="ECO:0000256" key="2">
    <source>
        <dbReference type="ARBA" id="ARBA00022801"/>
    </source>
</evidence>
<dbReference type="SUPFAM" id="SSF49265">
    <property type="entry name" value="Fibronectin type III"/>
    <property type="match status" value="1"/>
</dbReference>
<dbReference type="InterPro" id="IPR015500">
    <property type="entry name" value="Peptidase_S8_subtilisin-rel"/>
</dbReference>
<dbReference type="Pfam" id="PF00082">
    <property type="entry name" value="Peptidase_S8"/>
    <property type="match status" value="1"/>
</dbReference>
<dbReference type="PRINTS" id="PR00723">
    <property type="entry name" value="SUBTILISIN"/>
</dbReference>
<dbReference type="GO" id="GO:0016020">
    <property type="term" value="C:membrane"/>
    <property type="evidence" value="ECO:0007669"/>
    <property type="project" value="TreeGrafter"/>
</dbReference>
<sequence>MTTFSIGQEEQHVPNQFLVQLKTKVSIQQLMARLKDYNRSVEWSTPQQLIPNMNIWLLEHNQVAAQKELLPFLQNLSTVQVAQYNHKVQLRSPSPMATTPNDPLFNNQWQYINTGANGGTAGVDLDAELAWDVTTGGVTATNDTIVVAILDDGLSPSQTDFGNNIWINRAEIPNNNIDDDGNGYRDDYEGWNSLTSTDLTSGGAHGTSVAGIVGAKGDNGNGISGVNWNVKMMIIKNNFNTTEANVLIAYGYALTQRKIYNQTNGQQGAYVVATNASWGLNNGQPANAPLWCSFYDTLGSYGILNVAATANANVDVDIAGDLPTTCPSDYLVAVTNINKIGQKDFGAAYGNTSIDLGAFGSGVYTTKAPSGFGTFGGTSAACPHVTGAIALLYSGACSNFMAYSLVYPDSAALKMKAYLLNGVVPISDLSGRSVSGGYLNLNNSLNICVNDCPSNTCFPIYQVYSSPVIDTQAQINFTFTPTINQAKYRYRVQGGMWSTFNLMAMGQDSFVLNSLLACTNYEVEVVSICGAIVGDSRLYSFKTDGCCEAPNNIPQPIVRSDSAYLEWPNVLAATSYLIEYKGLSATTWQQVPNVTSNTHWLSNLDSCTYYNIRIKTICRNGDTTNYSDTLYFVTLGCPSCSAVNYCAANGNNSADDWIDTFSVDNFTYASGNNSGYFMYSNVDILLGKGDYHNIAISQGRSFTEYVKIWLDINQDGDFLDPDEEIYNAIMPVNTTTIHGAIIVPPTALLGVTRMRVAMRWNNPPLVCGVTDLGEIEDYCVQIIPGTAIQQLPQSVQTCLVYPNPFSEVLTLDLDLNRETDIDLAILSATGQLVYAKTLTNQTVGKQQIELSPSIPTGVYFLQIKTEDGQFTKRILKL</sequence>
<dbReference type="PROSITE" id="PS00137">
    <property type="entry name" value="SUBTILASE_HIS"/>
    <property type="match status" value="1"/>
</dbReference>
<dbReference type="Gene3D" id="3.40.50.200">
    <property type="entry name" value="Peptidase S8/S53 domain"/>
    <property type="match status" value="1"/>
</dbReference>
<evidence type="ECO:0000256" key="3">
    <source>
        <dbReference type="ARBA" id="ARBA00022825"/>
    </source>
</evidence>
<organism evidence="6">
    <name type="scientific">uncultured Aureispira sp</name>
    <dbReference type="NCBI Taxonomy" id="1331704"/>
    <lineage>
        <taxon>Bacteria</taxon>
        <taxon>Pseudomonadati</taxon>
        <taxon>Bacteroidota</taxon>
        <taxon>Saprospiria</taxon>
        <taxon>Saprospirales</taxon>
        <taxon>Saprospiraceae</taxon>
        <taxon>Aureispira</taxon>
        <taxon>environmental samples</taxon>
    </lineage>
</organism>
<keyword evidence="1 4" id="KW-0645">Protease</keyword>
<dbReference type="InterPro" id="IPR036116">
    <property type="entry name" value="FN3_sf"/>
</dbReference>
<dbReference type="PROSITE" id="PS50853">
    <property type="entry name" value="FN3"/>
    <property type="match status" value="1"/>
</dbReference>
<dbReference type="SUPFAM" id="SSF52743">
    <property type="entry name" value="Subtilisin-like"/>
    <property type="match status" value="1"/>
</dbReference>
<dbReference type="PANTHER" id="PTHR42884:SF14">
    <property type="entry name" value="NEUROENDOCRINE CONVERTASE 1"/>
    <property type="match status" value="1"/>
</dbReference>
<dbReference type="Pfam" id="PF20009">
    <property type="entry name" value="GEVED"/>
    <property type="match status" value="1"/>
</dbReference>
<feature type="active site" description="Charge relay system" evidence="4">
    <location>
        <position position="379"/>
    </location>
</feature>
<gene>
    <name evidence="6" type="ORF">HELGO_WM23163</name>
</gene>
<feature type="active site" description="Charge relay system" evidence="4">
    <location>
        <position position="205"/>
    </location>
</feature>
<reference evidence="6" key="1">
    <citation type="submission" date="2020-01" db="EMBL/GenBank/DDBJ databases">
        <authorList>
            <person name="Meier V. D."/>
            <person name="Meier V D."/>
        </authorList>
    </citation>
    <scope>NUCLEOTIDE SEQUENCE</scope>
    <source>
        <strain evidence="6">HLG_WM_MAG_10</strain>
    </source>
</reference>
<dbReference type="GO" id="GO:0016485">
    <property type="term" value="P:protein processing"/>
    <property type="evidence" value="ECO:0007669"/>
    <property type="project" value="TreeGrafter"/>
</dbReference>
<accession>A0A6S6U742</accession>
<dbReference type="InterPro" id="IPR036852">
    <property type="entry name" value="Peptidase_S8/S53_dom_sf"/>
</dbReference>
<dbReference type="InterPro" id="IPR013783">
    <property type="entry name" value="Ig-like_fold"/>
</dbReference>
<dbReference type="PROSITE" id="PS51892">
    <property type="entry name" value="SUBTILASE"/>
    <property type="match status" value="1"/>
</dbReference>
<feature type="active site" description="Charge relay system" evidence="4">
    <location>
        <position position="151"/>
    </location>
</feature>
<evidence type="ECO:0000256" key="4">
    <source>
        <dbReference type="PROSITE-ProRule" id="PRU01240"/>
    </source>
</evidence>
<name>A0A6S6U742_9BACT</name>
<evidence type="ECO:0000256" key="1">
    <source>
        <dbReference type="ARBA" id="ARBA00022670"/>
    </source>
</evidence>
<keyword evidence="2 4" id="KW-0378">Hydrolase</keyword>
<evidence type="ECO:0000259" key="5">
    <source>
        <dbReference type="PROSITE" id="PS50853"/>
    </source>
</evidence>
<feature type="domain" description="Fibronectin type-III" evidence="5">
    <location>
        <begin position="549"/>
        <end position="637"/>
    </location>
</feature>
<dbReference type="InterPro" id="IPR045474">
    <property type="entry name" value="GEVED"/>
</dbReference>
<comment type="similarity">
    <text evidence="4">Belongs to the peptidase S8 family.</text>
</comment>
<dbReference type="InterPro" id="IPR003961">
    <property type="entry name" value="FN3_dom"/>
</dbReference>
<dbReference type="InterPro" id="IPR000209">
    <property type="entry name" value="Peptidase_S8/S53_dom"/>
</dbReference>
<dbReference type="PANTHER" id="PTHR42884">
    <property type="entry name" value="PROPROTEIN CONVERTASE SUBTILISIN/KEXIN-RELATED"/>
    <property type="match status" value="1"/>
</dbReference>
<dbReference type="EMBL" id="CACVAQ010000449">
    <property type="protein sequence ID" value="CAA6828926.1"/>
    <property type="molecule type" value="Genomic_DNA"/>
</dbReference>
<keyword evidence="3 4" id="KW-0720">Serine protease</keyword>
<dbReference type="InterPro" id="IPR026444">
    <property type="entry name" value="Secre_tail"/>
</dbReference>
<dbReference type="GO" id="GO:0004252">
    <property type="term" value="F:serine-type endopeptidase activity"/>
    <property type="evidence" value="ECO:0007669"/>
    <property type="project" value="UniProtKB-UniRule"/>
</dbReference>
<evidence type="ECO:0000313" key="6">
    <source>
        <dbReference type="EMBL" id="CAA6828926.1"/>
    </source>
</evidence>
<dbReference type="InterPro" id="IPR022398">
    <property type="entry name" value="Peptidase_S8_His-AS"/>
</dbReference>